<dbReference type="Proteomes" id="UP000579941">
    <property type="component" value="Unassembled WGS sequence"/>
</dbReference>
<dbReference type="PANTHER" id="PTHR45816:SF2">
    <property type="entry name" value="INOSITOL 1,4,5-TRISPHOSPHATE RECEPTOR"/>
    <property type="match status" value="1"/>
</dbReference>
<keyword evidence="3" id="KW-1185">Reference proteome</keyword>
<dbReference type="AlphaFoldDB" id="A0A7L1BK29"/>
<dbReference type="GO" id="GO:0005262">
    <property type="term" value="F:calcium channel activity"/>
    <property type="evidence" value="ECO:0007669"/>
    <property type="project" value="InterPro"/>
</dbReference>
<feature type="non-terminal residue" evidence="2">
    <location>
        <position position="272"/>
    </location>
</feature>
<dbReference type="PANTHER" id="PTHR45816">
    <property type="entry name" value="MIR DOMAIN-CONTAINING PROTEIN"/>
    <property type="match status" value="1"/>
</dbReference>
<dbReference type="InterPro" id="IPR015925">
    <property type="entry name" value="Ryanodine_IP3_receptor"/>
</dbReference>
<protein>
    <submittedName>
        <fullName evidence="2">ITPR1 protein</fullName>
    </submittedName>
</protein>
<evidence type="ECO:0000313" key="2">
    <source>
        <dbReference type="EMBL" id="NXM51226.1"/>
    </source>
</evidence>
<comment type="caution">
    <text evidence="2">The sequence shown here is derived from an EMBL/GenBank/DDBJ whole genome shotgun (WGS) entry which is preliminary data.</text>
</comment>
<sequence length="272" mass="31879">RFLDYLSDLCVSMNKSIPVTQELICKAVLNPANADILIETKLVLSRFEFEEVSSGENALEVGEDEEEVWLFWRDSTKEIRSKSIRELAQDAKEGQKEDQDVLSYYRYQLNLFARMCLDRQYLAINEISGQLDVDLILRCMADENLPYDLRASFCRLMLHMHVDRDPQEQVTPVKYARLWSEIPSEIAIDDYDSSGTSKDEIKERFAQTMEFVEEYLRDVVCQRFPFSDKEKNKLTFEVVNLARNLIYFGFYNFCDLLRLTKILLAILDCVHI</sequence>
<reference evidence="2 3" key="1">
    <citation type="submission" date="2019-09" db="EMBL/GenBank/DDBJ databases">
        <title>Bird 10,000 Genomes (B10K) Project - Family phase.</title>
        <authorList>
            <person name="Zhang G."/>
        </authorList>
    </citation>
    <scope>NUCLEOTIDE SEQUENCE [LARGE SCALE GENOMIC DNA]</scope>
    <source>
        <strain evidence="2">B10K-DU-002-05</strain>
        <tissue evidence="2">Muscle</tissue>
    </source>
</reference>
<gene>
    <name evidence="2" type="primary">Itpr1_1</name>
    <name evidence="2" type="ORF">GYMTIB_R06228</name>
</gene>
<evidence type="ECO:0000313" key="3">
    <source>
        <dbReference type="Proteomes" id="UP000579941"/>
    </source>
</evidence>
<evidence type="ECO:0000259" key="1">
    <source>
        <dbReference type="Pfam" id="PF01365"/>
    </source>
</evidence>
<accession>A0A7L1BK29</accession>
<dbReference type="GO" id="GO:0016020">
    <property type="term" value="C:membrane"/>
    <property type="evidence" value="ECO:0007669"/>
    <property type="project" value="InterPro"/>
</dbReference>
<dbReference type="InterPro" id="IPR000699">
    <property type="entry name" value="RIH_dom"/>
</dbReference>
<dbReference type="EMBL" id="VXAZ01010361">
    <property type="protein sequence ID" value="NXM51226.1"/>
    <property type="molecule type" value="Genomic_DNA"/>
</dbReference>
<proteinExistence type="predicted"/>
<dbReference type="Pfam" id="PF01365">
    <property type="entry name" value="RYDR_ITPR"/>
    <property type="match status" value="1"/>
</dbReference>
<name>A0A7L1BK29_GYMTI</name>
<feature type="domain" description="RIH" evidence="1">
    <location>
        <begin position="1"/>
        <end position="42"/>
    </location>
</feature>
<organism evidence="2 3">
    <name type="scientific">Gymnorhina tibicen</name>
    <name type="common">Australian magpie</name>
    <name type="synonym">Cracticus tibicen</name>
    <dbReference type="NCBI Taxonomy" id="9132"/>
    <lineage>
        <taxon>Eukaryota</taxon>
        <taxon>Metazoa</taxon>
        <taxon>Chordata</taxon>
        <taxon>Craniata</taxon>
        <taxon>Vertebrata</taxon>
        <taxon>Euteleostomi</taxon>
        <taxon>Archelosauria</taxon>
        <taxon>Archosauria</taxon>
        <taxon>Dinosauria</taxon>
        <taxon>Saurischia</taxon>
        <taxon>Theropoda</taxon>
        <taxon>Coelurosauria</taxon>
        <taxon>Aves</taxon>
        <taxon>Neognathae</taxon>
        <taxon>Neoaves</taxon>
        <taxon>Telluraves</taxon>
        <taxon>Australaves</taxon>
        <taxon>Passeriformes</taxon>
        <taxon>Artamidae</taxon>
        <taxon>Gymnorhina</taxon>
    </lineage>
</organism>
<feature type="non-terminal residue" evidence="2">
    <location>
        <position position="1"/>
    </location>
</feature>